<dbReference type="FunCoup" id="A0A7G1G4W9">
    <property type="interactions" value="358"/>
</dbReference>
<evidence type="ECO:0000256" key="3">
    <source>
        <dbReference type="ARBA" id="ARBA00023239"/>
    </source>
</evidence>
<dbReference type="EMBL" id="AP018712">
    <property type="protein sequence ID" value="BBE29927.1"/>
    <property type="molecule type" value="Genomic_DNA"/>
</dbReference>
<organism evidence="7 8">
    <name type="scientific">Tepiditoga spiralis</name>
    <dbReference type="NCBI Taxonomy" id="2108365"/>
    <lineage>
        <taxon>Bacteria</taxon>
        <taxon>Thermotogati</taxon>
        <taxon>Thermotogota</taxon>
        <taxon>Thermotogae</taxon>
        <taxon>Petrotogales</taxon>
        <taxon>Petrotogaceae</taxon>
        <taxon>Tepiditoga</taxon>
    </lineage>
</organism>
<dbReference type="NCBIfam" id="TIGR00167">
    <property type="entry name" value="cbbA"/>
    <property type="match status" value="1"/>
</dbReference>
<dbReference type="AlphaFoldDB" id="A0A7G1G4W9"/>
<evidence type="ECO:0000256" key="2">
    <source>
        <dbReference type="ARBA" id="ARBA00022833"/>
    </source>
</evidence>
<feature type="binding site" evidence="6">
    <location>
        <position position="141"/>
    </location>
    <ligand>
        <name>Zn(2+)</name>
        <dbReference type="ChEBI" id="CHEBI:29105"/>
        <label>2</label>
    </ligand>
</feature>
<evidence type="ECO:0000256" key="6">
    <source>
        <dbReference type="PIRSR" id="PIRSR001359-3"/>
    </source>
</evidence>
<dbReference type="Gene3D" id="3.20.20.70">
    <property type="entry name" value="Aldolase class I"/>
    <property type="match status" value="1"/>
</dbReference>
<feature type="binding site" evidence="6">
    <location>
        <position position="185"/>
    </location>
    <ligand>
        <name>Zn(2+)</name>
        <dbReference type="ChEBI" id="CHEBI:29105"/>
        <label>1</label>
        <note>catalytic</note>
    </ligand>
</feature>
<dbReference type="GO" id="GO:0008270">
    <property type="term" value="F:zinc ion binding"/>
    <property type="evidence" value="ECO:0007669"/>
    <property type="project" value="InterPro"/>
</dbReference>
<feature type="binding site" evidence="5">
    <location>
        <position position="186"/>
    </location>
    <ligand>
        <name>dihydroxyacetone phosphate</name>
        <dbReference type="ChEBI" id="CHEBI:57642"/>
    </ligand>
</feature>
<dbReference type="InterPro" id="IPR050246">
    <property type="entry name" value="Class_II_FBP_aldolase"/>
</dbReference>
<feature type="binding site" evidence="6">
    <location>
        <position position="90"/>
    </location>
    <ligand>
        <name>Zn(2+)</name>
        <dbReference type="ChEBI" id="CHEBI:29105"/>
        <label>1</label>
        <note>catalytic</note>
    </ligand>
</feature>
<dbReference type="InterPro" id="IPR011289">
    <property type="entry name" value="Fruc_bis_ald_class-2"/>
</dbReference>
<dbReference type="PIRSF" id="PIRSF001359">
    <property type="entry name" value="F_bP_aldolase_II"/>
    <property type="match status" value="1"/>
</dbReference>
<feature type="active site" description="Proton donor" evidence="4">
    <location>
        <position position="89"/>
    </location>
</feature>
<dbReference type="Pfam" id="PF01116">
    <property type="entry name" value="F_bP_aldolase"/>
    <property type="match status" value="1"/>
</dbReference>
<keyword evidence="2 6" id="KW-0862">Zinc</keyword>
<evidence type="ECO:0000313" key="8">
    <source>
        <dbReference type="Proteomes" id="UP000516361"/>
    </source>
</evidence>
<dbReference type="GO" id="GO:0004332">
    <property type="term" value="F:fructose-bisphosphate aldolase activity"/>
    <property type="evidence" value="ECO:0007669"/>
    <property type="project" value="InterPro"/>
</dbReference>
<feature type="binding site" evidence="5">
    <location>
        <begin position="216"/>
        <end position="218"/>
    </location>
    <ligand>
        <name>dihydroxyacetone phosphate</name>
        <dbReference type="ChEBI" id="CHEBI:57642"/>
    </ligand>
</feature>
<dbReference type="PANTHER" id="PTHR30304">
    <property type="entry name" value="D-TAGATOSE-1,6-BISPHOSPHATE ALDOLASE"/>
    <property type="match status" value="1"/>
</dbReference>
<dbReference type="GO" id="GO:0006096">
    <property type="term" value="P:glycolytic process"/>
    <property type="evidence" value="ECO:0007669"/>
    <property type="project" value="InterPro"/>
</dbReference>
<evidence type="ECO:0000256" key="5">
    <source>
        <dbReference type="PIRSR" id="PIRSR001359-2"/>
    </source>
</evidence>
<proteinExistence type="predicted"/>
<feature type="binding site" evidence="6">
    <location>
        <position position="111"/>
    </location>
    <ligand>
        <name>Zn(2+)</name>
        <dbReference type="ChEBI" id="CHEBI:29105"/>
        <label>2</label>
    </ligand>
</feature>
<dbReference type="GO" id="GO:0030388">
    <property type="term" value="P:fructose 1,6-bisphosphate metabolic process"/>
    <property type="evidence" value="ECO:0007669"/>
    <property type="project" value="InterPro"/>
</dbReference>
<evidence type="ECO:0000256" key="4">
    <source>
        <dbReference type="PIRSR" id="PIRSR001359-1"/>
    </source>
</evidence>
<sequence>MAYVNTKVILDKANKEGYGVGAFNVNNLEFIHAIIEAGVEKKSPVIIQTSQGALKYAGDGDVYRGARLFVKMVREFADSVEIPVALNLDHGSKLENIMACIQAGYSSVMIDASHSPLEENIAITKDIVRIAHAANVSVEAELGQLAGIEDDVVAEHSVLVDPNEAKRFVEETKVDFLAPAIGTSHGAFKFKGTAKLDFDRLKEVKELTKIPLVLHGASSVVQEMVKIAEANGADFGGSKGVPSDILKETVKYGINKVNTDTDLRMAYIAGLREFLNNNPKEFDPRKYFATAKEYTKKVIMDRMEVLDSVGKI</sequence>
<gene>
    <name evidence="7" type="ORF">OSSY52_00680</name>
</gene>
<dbReference type="KEGG" id="ocy:OSSY52_00680"/>
<dbReference type="Proteomes" id="UP000516361">
    <property type="component" value="Chromosome"/>
</dbReference>
<dbReference type="CDD" id="cd00947">
    <property type="entry name" value="TBP_aldolase_IIB"/>
    <property type="match status" value="1"/>
</dbReference>
<reference evidence="7 8" key="1">
    <citation type="submission" date="2018-06" db="EMBL/GenBank/DDBJ databases">
        <title>Genome sequencing of Oceanotoga sp. sy52.</title>
        <authorList>
            <person name="Mori K."/>
        </authorList>
    </citation>
    <scope>NUCLEOTIDE SEQUENCE [LARGE SCALE GENOMIC DNA]</scope>
    <source>
        <strain evidence="8">sy52</strain>
    </source>
</reference>
<dbReference type="SUPFAM" id="SSF51569">
    <property type="entry name" value="Aldolase"/>
    <property type="match status" value="1"/>
</dbReference>
<feature type="binding site" evidence="6">
    <location>
        <position position="215"/>
    </location>
    <ligand>
        <name>Zn(2+)</name>
        <dbReference type="ChEBI" id="CHEBI:29105"/>
        <label>1</label>
        <note>catalytic</note>
    </ligand>
</feature>
<dbReference type="NCBIfam" id="TIGR01859">
    <property type="entry name" value="fruc_bis_ald"/>
    <property type="match status" value="1"/>
</dbReference>
<dbReference type="InParanoid" id="A0A7G1G4W9"/>
<comment type="cofactor">
    <cofactor evidence="6">
        <name>Zn(2+)</name>
        <dbReference type="ChEBI" id="CHEBI:29105"/>
    </cofactor>
    <text evidence="6">Binds 2 Zn(2+) ions per subunit. One is catalytic and the other provides a structural contribution.</text>
</comment>
<dbReference type="PANTHER" id="PTHR30304:SF0">
    <property type="entry name" value="D-TAGATOSE-1,6-BISPHOSPHATE ALDOLASE SUBUNIT GATY-RELATED"/>
    <property type="match status" value="1"/>
</dbReference>
<evidence type="ECO:0000256" key="1">
    <source>
        <dbReference type="ARBA" id="ARBA00022723"/>
    </source>
</evidence>
<feature type="binding site" evidence="5">
    <location>
        <begin position="258"/>
        <end position="261"/>
    </location>
    <ligand>
        <name>dihydroxyacetone phosphate</name>
        <dbReference type="ChEBI" id="CHEBI:57642"/>
    </ligand>
</feature>
<keyword evidence="8" id="KW-1185">Reference proteome</keyword>
<dbReference type="RefSeq" id="WP_190615070.1">
    <property type="nucleotide sequence ID" value="NZ_AP018712.1"/>
</dbReference>
<dbReference type="InterPro" id="IPR013785">
    <property type="entry name" value="Aldolase_TIM"/>
</dbReference>
<accession>A0A7G1G4W9</accession>
<protein>
    <submittedName>
        <fullName evidence="7">Fructose-1,6-bisphosphate aldolase, class II</fullName>
    </submittedName>
</protein>
<keyword evidence="1 6" id="KW-0479">Metal-binding</keyword>
<dbReference type="InterPro" id="IPR000771">
    <property type="entry name" value="FBA_II"/>
</dbReference>
<evidence type="ECO:0000313" key="7">
    <source>
        <dbReference type="EMBL" id="BBE29927.1"/>
    </source>
</evidence>
<name>A0A7G1G4W9_9BACT</name>
<keyword evidence="3" id="KW-0456">Lyase</keyword>